<dbReference type="InterPro" id="IPR009045">
    <property type="entry name" value="Zn_M74/Hedgehog-like"/>
</dbReference>
<organism evidence="2 3">
    <name type="scientific">Halioxenophilus aromaticivorans</name>
    <dbReference type="NCBI Taxonomy" id="1306992"/>
    <lineage>
        <taxon>Bacteria</taxon>
        <taxon>Pseudomonadati</taxon>
        <taxon>Pseudomonadota</taxon>
        <taxon>Gammaproteobacteria</taxon>
        <taxon>Alteromonadales</taxon>
        <taxon>Alteromonadaceae</taxon>
        <taxon>Halioxenophilus</taxon>
    </lineage>
</organism>
<evidence type="ECO:0000313" key="3">
    <source>
        <dbReference type="Proteomes" id="UP001409585"/>
    </source>
</evidence>
<name>A0AAV3U9F5_9ALTE</name>
<dbReference type="GO" id="GO:0006508">
    <property type="term" value="P:proteolysis"/>
    <property type="evidence" value="ECO:0007669"/>
    <property type="project" value="InterPro"/>
</dbReference>
<dbReference type="Pfam" id="PF02557">
    <property type="entry name" value="VanY"/>
    <property type="match status" value="1"/>
</dbReference>
<dbReference type="InterPro" id="IPR003709">
    <property type="entry name" value="VanY-like_core_dom"/>
</dbReference>
<evidence type="ECO:0000313" key="2">
    <source>
        <dbReference type="EMBL" id="GAA4959344.1"/>
    </source>
</evidence>
<dbReference type="PANTHER" id="PTHR34385:SF1">
    <property type="entry name" value="PEPTIDOGLYCAN L-ALANYL-D-GLUTAMATE ENDOPEPTIDASE CWLK"/>
    <property type="match status" value="1"/>
</dbReference>
<accession>A0AAV3U9F5</accession>
<reference evidence="3" key="1">
    <citation type="journal article" date="2019" name="Int. J. Syst. Evol. Microbiol.">
        <title>The Global Catalogue of Microorganisms (GCM) 10K type strain sequencing project: providing services to taxonomists for standard genome sequencing and annotation.</title>
        <authorList>
            <consortium name="The Broad Institute Genomics Platform"/>
            <consortium name="The Broad Institute Genome Sequencing Center for Infectious Disease"/>
            <person name="Wu L."/>
            <person name="Ma J."/>
        </authorList>
    </citation>
    <scope>NUCLEOTIDE SEQUENCE [LARGE SCALE GENOMIC DNA]</scope>
    <source>
        <strain evidence="3">JCM 19134</strain>
    </source>
</reference>
<dbReference type="CDD" id="cd14814">
    <property type="entry name" value="Peptidase_M15"/>
    <property type="match status" value="1"/>
</dbReference>
<proteinExistence type="predicted"/>
<dbReference type="Proteomes" id="UP001409585">
    <property type="component" value="Unassembled WGS sequence"/>
</dbReference>
<dbReference type="PANTHER" id="PTHR34385">
    <property type="entry name" value="D-ALANYL-D-ALANINE CARBOXYPEPTIDASE"/>
    <property type="match status" value="1"/>
</dbReference>
<dbReference type="AlphaFoldDB" id="A0AAV3U9F5"/>
<sequence length="376" mass="41782">MKRRLFIAAGLGVAASPLVFLRKGSEEAPVAALSELLPDGGDTIPVWQQIDPMQDREVVPLSRILRPAEQQEPPQEQLALASEQVDLVDDQAELADDQSQEAQNMDSRDSQTMAVNARNQAQVIAPQPGADETLSSDDALGDIDKSIYFAHDFIGDIYVSEANQAHLQAVFQRLKRLQNTIGFGNFNIVSFDQALSYAKSFSQVGAFTQEELDFIDELFAFNSADYGFYGDKVTANLTQSIKPEQVIKVPYTGHYLFKDQSLAYYEKLKKDVGENIILTSGIRSNVKQLYLFLAKTVSVDGNLSRASRSLAPPGYSYHGIGDFDVGRVGWGARNFTGDFAETDEFKKMQDLGYIAIRYDQGNKLGVRFEPWHIQVV</sequence>
<dbReference type="Gene3D" id="3.30.1380.10">
    <property type="match status" value="1"/>
</dbReference>
<evidence type="ECO:0000259" key="1">
    <source>
        <dbReference type="Pfam" id="PF02557"/>
    </source>
</evidence>
<protein>
    <recommendedName>
        <fullName evidence="1">D-alanyl-D-alanine carboxypeptidase-like core domain-containing protein</fullName>
    </recommendedName>
</protein>
<dbReference type="InterPro" id="IPR052179">
    <property type="entry name" value="DD-CPase-like"/>
</dbReference>
<dbReference type="GO" id="GO:0008233">
    <property type="term" value="F:peptidase activity"/>
    <property type="evidence" value="ECO:0007669"/>
    <property type="project" value="InterPro"/>
</dbReference>
<dbReference type="SUPFAM" id="SSF55166">
    <property type="entry name" value="Hedgehog/DD-peptidase"/>
    <property type="match status" value="1"/>
</dbReference>
<gene>
    <name evidence="2" type="ORF">GCM10025791_45440</name>
</gene>
<keyword evidence="3" id="KW-1185">Reference proteome</keyword>
<dbReference type="EMBL" id="BAABLX010000077">
    <property type="protein sequence ID" value="GAA4959344.1"/>
    <property type="molecule type" value="Genomic_DNA"/>
</dbReference>
<feature type="domain" description="D-alanyl-D-alanine carboxypeptidase-like core" evidence="1">
    <location>
        <begin position="270"/>
        <end position="374"/>
    </location>
</feature>
<comment type="caution">
    <text evidence="2">The sequence shown here is derived from an EMBL/GenBank/DDBJ whole genome shotgun (WGS) entry which is preliminary data.</text>
</comment>
<dbReference type="RefSeq" id="WP_345427662.1">
    <property type="nucleotide sequence ID" value="NZ_AP031496.1"/>
</dbReference>